<dbReference type="EMBL" id="AP021861">
    <property type="protein sequence ID" value="BBO36453.1"/>
    <property type="molecule type" value="Genomic_DNA"/>
</dbReference>
<dbReference type="AlphaFoldDB" id="A0A5K7XNL0"/>
<evidence type="ECO:0000313" key="3">
    <source>
        <dbReference type="EMBL" id="BBO36453.1"/>
    </source>
</evidence>
<feature type="signal peptide" evidence="1">
    <location>
        <begin position="1"/>
        <end position="25"/>
    </location>
</feature>
<evidence type="ECO:0000256" key="1">
    <source>
        <dbReference type="SAM" id="SignalP"/>
    </source>
</evidence>
<keyword evidence="4" id="KW-1185">Reference proteome</keyword>
<dbReference type="SUPFAM" id="SSF52266">
    <property type="entry name" value="SGNH hydrolase"/>
    <property type="match status" value="1"/>
</dbReference>
<name>A0A5K7XNL0_9BACT</name>
<organism evidence="3 4">
    <name type="scientific">Lacipirellula parvula</name>
    <dbReference type="NCBI Taxonomy" id="2650471"/>
    <lineage>
        <taxon>Bacteria</taxon>
        <taxon>Pseudomonadati</taxon>
        <taxon>Planctomycetota</taxon>
        <taxon>Planctomycetia</taxon>
        <taxon>Pirellulales</taxon>
        <taxon>Lacipirellulaceae</taxon>
        <taxon>Lacipirellula</taxon>
    </lineage>
</organism>
<reference evidence="4" key="1">
    <citation type="submission" date="2019-10" db="EMBL/GenBank/DDBJ databases">
        <title>Lacipirellula parvula gen. nov., sp. nov., representing a lineage of planctomycetes widespread in freshwater anoxic habitats, and description of the family Lacipirellulaceae.</title>
        <authorList>
            <person name="Dedysh S.N."/>
            <person name="Kulichevskaya I.S."/>
            <person name="Beletsky A.V."/>
            <person name="Rakitin A.L."/>
            <person name="Mardanov A.V."/>
            <person name="Ivanova A.A."/>
            <person name="Saltykova V.X."/>
            <person name="Rijpstra W.I.C."/>
            <person name="Sinninghe Damste J.S."/>
            <person name="Ravin N.V."/>
        </authorList>
    </citation>
    <scope>NUCLEOTIDE SEQUENCE [LARGE SCALE GENOMIC DNA]</scope>
    <source>
        <strain evidence="4">PX69</strain>
    </source>
</reference>
<proteinExistence type="predicted"/>
<dbReference type="InterPro" id="IPR013830">
    <property type="entry name" value="SGNH_hydro"/>
</dbReference>
<evidence type="ECO:0000313" key="4">
    <source>
        <dbReference type="Proteomes" id="UP000326837"/>
    </source>
</evidence>
<dbReference type="Pfam" id="PF13472">
    <property type="entry name" value="Lipase_GDSL_2"/>
    <property type="match status" value="1"/>
</dbReference>
<dbReference type="InterPro" id="IPR036514">
    <property type="entry name" value="SGNH_hydro_sf"/>
</dbReference>
<protein>
    <recommendedName>
        <fullName evidence="2">SGNH hydrolase-type esterase domain-containing protein</fullName>
    </recommendedName>
</protein>
<gene>
    <name evidence="3" type="ORF">PLANPX_6065</name>
</gene>
<dbReference type="Proteomes" id="UP000326837">
    <property type="component" value="Chromosome"/>
</dbReference>
<feature type="domain" description="SGNH hydrolase-type esterase" evidence="2">
    <location>
        <begin position="185"/>
        <end position="366"/>
    </location>
</feature>
<feature type="chain" id="PRO_5024828826" description="SGNH hydrolase-type esterase domain-containing protein" evidence="1">
    <location>
        <begin position="26"/>
        <end position="384"/>
    </location>
</feature>
<dbReference type="Gene3D" id="3.40.50.1110">
    <property type="entry name" value="SGNH hydrolase"/>
    <property type="match status" value="1"/>
</dbReference>
<evidence type="ECO:0000259" key="2">
    <source>
        <dbReference type="Pfam" id="PF13472"/>
    </source>
</evidence>
<sequence length="384" mass="40774">MTQRMIAHVVLACVAAVVLMQTNRAAGQEAKAHTTASPLSAEIVRSPYVWKTLSGTDAAPVIEAAMPGAYLRATVGKTTTIGLVVDGSGNAGCPADSMPVIEYSVDEQPFKIVPLTKHDARYVLPLAEGLDASRPHRVEVVFRAADLTAQRWTSPKTRLRIAGLELDRGGELLPTAARPKRAIGFGDSITEGVGVDGLFTSWQSLGVNSARTAWFPLVATALDCEYGQLGSGGQGMVRGLELPPLPETWSRFDSEASRLTGGRLDPQPDYVFCAMGTNDFEKNIAETYAAWLRDVRAACPTSQIFCVIPPLGVHDQEIRDAVAERRAAGDERVHVVETAALAPLFRAGQGATQLAADGVHPTLEGQGRLAALIAVAVAKADGEQ</sequence>
<dbReference type="GO" id="GO:0016788">
    <property type="term" value="F:hydrolase activity, acting on ester bonds"/>
    <property type="evidence" value="ECO:0007669"/>
    <property type="project" value="UniProtKB-ARBA"/>
</dbReference>
<keyword evidence="1" id="KW-0732">Signal</keyword>
<accession>A0A5K7XNL0</accession>
<dbReference type="KEGG" id="lpav:PLANPX_6065"/>